<reference evidence="4 5" key="1">
    <citation type="submission" date="2014-07" db="EMBL/GenBank/DDBJ databases">
        <title>Draft genome of Clostridium celerecrescens 152B isolated from sediments associated with methane hydrate from Krishna Godavari basin.</title>
        <authorList>
            <person name="Honkalas V.S."/>
            <person name="Dabir A.P."/>
            <person name="Arora P."/>
            <person name="Dhakephalkar P.K."/>
        </authorList>
    </citation>
    <scope>NUCLEOTIDE SEQUENCE [LARGE SCALE GENOMIC DNA]</scope>
    <source>
        <strain evidence="4 5">152B</strain>
    </source>
</reference>
<dbReference type="RefSeq" id="WP_038285263.1">
    <property type="nucleotide sequence ID" value="NZ_JPME01000062.1"/>
</dbReference>
<dbReference type="InterPro" id="IPR031704">
    <property type="entry name" value="Glyco_hydro_36_N"/>
</dbReference>
<dbReference type="GO" id="GO:0016052">
    <property type="term" value="P:carbohydrate catabolic process"/>
    <property type="evidence" value="ECO:0007669"/>
    <property type="project" value="InterPro"/>
</dbReference>
<sequence>LTRHARFDHHGKEEIVLKTAMSGAVDLPDCDYEMIQLSGAWSRERYLKRRPLEQGIQSIYSMRGISSAEHNPFLALAKKETTENSGQVYGFSLVYSGSFLGQVEVCTHDTTRVLMGIHPDTFEWPLKAGESFQTPELVMVYSEQGLSLMSQTFHRLY</sequence>
<dbReference type="EMBL" id="JPME01000062">
    <property type="protein sequence ID" value="KEZ85538.1"/>
    <property type="molecule type" value="Genomic_DNA"/>
</dbReference>
<dbReference type="AlphaFoldDB" id="A0A084J9A4"/>
<evidence type="ECO:0000313" key="4">
    <source>
        <dbReference type="EMBL" id="KEZ85538.1"/>
    </source>
</evidence>
<dbReference type="InterPro" id="IPR002252">
    <property type="entry name" value="Glyco_hydro_36"/>
</dbReference>
<accession>A0A084J9A4</accession>
<dbReference type="GO" id="GO:0004557">
    <property type="term" value="F:alpha-galactosidase activity"/>
    <property type="evidence" value="ECO:0007669"/>
    <property type="project" value="UniProtKB-EC"/>
</dbReference>
<feature type="non-terminal residue" evidence="4">
    <location>
        <position position="157"/>
    </location>
</feature>
<dbReference type="PRINTS" id="PR00743">
    <property type="entry name" value="GLHYDRLASE36"/>
</dbReference>
<comment type="catalytic activity">
    <reaction evidence="1">
        <text>Hydrolysis of terminal, non-reducing alpha-D-galactose residues in alpha-D-galactosides, including galactose oligosaccharides, galactomannans and galactolipids.</text>
        <dbReference type="EC" id="3.2.1.22"/>
    </reaction>
</comment>
<dbReference type="Pfam" id="PF16875">
    <property type="entry name" value="Glyco_hydro_36N"/>
    <property type="match status" value="1"/>
</dbReference>
<evidence type="ECO:0000256" key="2">
    <source>
        <dbReference type="ARBA" id="ARBA00012755"/>
    </source>
</evidence>
<evidence type="ECO:0000259" key="3">
    <source>
        <dbReference type="Pfam" id="PF16875"/>
    </source>
</evidence>
<evidence type="ECO:0000313" key="5">
    <source>
        <dbReference type="Proteomes" id="UP000028525"/>
    </source>
</evidence>
<dbReference type="InterPro" id="IPR038417">
    <property type="entry name" value="Alpga-gal_N_sf"/>
</dbReference>
<feature type="non-terminal residue" evidence="4">
    <location>
        <position position="1"/>
    </location>
</feature>
<dbReference type="EC" id="3.2.1.22" evidence="2"/>
<protein>
    <recommendedName>
        <fullName evidence="2">alpha-galactosidase</fullName>
        <ecNumber evidence="2">3.2.1.22</ecNumber>
    </recommendedName>
</protein>
<dbReference type="STRING" id="29354.IO98_23690"/>
<organism evidence="4 5">
    <name type="scientific">Lacrimispora celerecrescens</name>
    <dbReference type="NCBI Taxonomy" id="29354"/>
    <lineage>
        <taxon>Bacteria</taxon>
        <taxon>Bacillati</taxon>
        <taxon>Bacillota</taxon>
        <taxon>Clostridia</taxon>
        <taxon>Lachnospirales</taxon>
        <taxon>Lachnospiraceae</taxon>
        <taxon>Lacrimispora</taxon>
    </lineage>
</organism>
<dbReference type="Proteomes" id="UP000028525">
    <property type="component" value="Unassembled WGS sequence"/>
</dbReference>
<proteinExistence type="predicted"/>
<name>A0A084J9A4_9FIRM</name>
<evidence type="ECO:0000256" key="1">
    <source>
        <dbReference type="ARBA" id="ARBA00001255"/>
    </source>
</evidence>
<comment type="caution">
    <text evidence="4">The sequence shown here is derived from an EMBL/GenBank/DDBJ whole genome shotgun (WGS) entry which is preliminary data.</text>
</comment>
<feature type="domain" description="Glycosyl hydrolase family 36 N-terminal" evidence="3">
    <location>
        <begin position="2"/>
        <end position="127"/>
    </location>
</feature>
<gene>
    <name evidence="4" type="ORF">IO98_23690</name>
</gene>
<keyword evidence="5" id="KW-1185">Reference proteome</keyword>
<dbReference type="Gene3D" id="2.70.98.60">
    <property type="entry name" value="alpha-galactosidase from lactobacil brevis"/>
    <property type="match status" value="1"/>
</dbReference>